<dbReference type="EMBL" id="CP071793">
    <property type="protein sequence ID" value="QTD53996.1"/>
    <property type="molecule type" value="Genomic_DNA"/>
</dbReference>
<dbReference type="AlphaFoldDB" id="A0A8A4TVL3"/>
<feature type="compositionally biased region" description="Basic and acidic residues" evidence="1">
    <location>
        <begin position="16"/>
        <end position="26"/>
    </location>
</feature>
<dbReference type="GO" id="GO:0036088">
    <property type="term" value="P:D-serine catabolic process"/>
    <property type="evidence" value="ECO:0007669"/>
    <property type="project" value="TreeGrafter"/>
</dbReference>
<dbReference type="Proteomes" id="UP000663929">
    <property type="component" value="Chromosome"/>
</dbReference>
<proteinExistence type="predicted"/>
<dbReference type="KEGG" id="scor:J3U87_16240"/>
<dbReference type="InterPro" id="IPR001608">
    <property type="entry name" value="Ala_racemase_N"/>
</dbReference>
<dbReference type="RefSeq" id="WP_237384096.1">
    <property type="nucleotide sequence ID" value="NZ_CP071793.1"/>
</dbReference>
<feature type="domain" description="Alanine racemase N-terminal" evidence="2">
    <location>
        <begin position="52"/>
        <end position="298"/>
    </location>
</feature>
<feature type="region of interest" description="Disordered" evidence="1">
    <location>
        <begin position="1"/>
        <end position="26"/>
    </location>
</feature>
<keyword evidence="4" id="KW-1185">Reference proteome</keyword>
<accession>A0A8A4TVL3</accession>
<dbReference type="SUPFAM" id="SSF51419">
    <property type="entry name" value="PLP-binding barrel"/>
    <property type="match status" value="1"/>
</dbReference>
<dbReference type="InterPro" id="IPR029066">
    <property type="entry name" value="PLP-binding_barrel"/>
</dbReference>
<evidence type="ECO:0000256" key="1">
    <source>
        <dbReference type="SAM" id="MobiDB-lite"/>
    </source>
</evidence>
<evidence type="ECO:0000259" key="2">
    <source>
        <dbReference type="Pfam" id="PF01168"/>
    </source>
</evidence>
<gene>
    <name evidence="3" type="ORF">J3U87_16240</name>
</gene>
<dbReference type="PANTHER" id="PTHR28004:SF2">
    <property type="entry name" value="D-SERINE DEHYDRATASE"/>
    <property type="match status" value="1"/>
</dbReference>
<sequence>MKSQVGSTFEAVGRSAPEEGAEREAGTRSGILPDYAYYRDLFAGMEMPFAFVDLDQLRRNVRDICGRAADKRIRIASKSVRSAAVMRHILEADPRIQGLMCFSAHEAVDLSRQGFDDLLIAYPAVDPKALRAVAEEVAKGKTLYLMVDCAEHVIRAERAGAALGITLPLCLDLDMSTAFPGLHFGVYRSPIADVRAALALWAEIRKHRHVRLDGLMGYEAQIAGVQDRIPGQFFKNAAIRLLKKWSLPKVVARRQEVIQALRDEGAELVLVNGGGTGSVATTVTESAVTEVTVGSGFYCSHLFDYYHSFDYRPAAGFALEVVREPRPGMITCAGGGYIGSGAPGWEKLPVPWLPHDLRLVPNEGTGEVQTPLILTNQSLTIGDPVFFRHSKAGELCERFTHLKLVSNGRVVEEVTTYRGDGTCYF</sequence>
<dbReference type="InterPro" id="IPR051466">
    <property type="entry name" value="D-amino_acid_metab_enzyme"/>
</dbReference>
<organism evidence="3 4">
    <name type="scientific">Sulfidibacter corallicola</name>
    <dbReference type="NCBI Taxonomy" id="2818388"/>
    <lineage>
        <taxon>Bacteria</taxon>
        <taxon>Pseudomonadati</taxon>
        <taxon>Acidobacteriota</taxon>
        <taxon>Holophagae</taxon>
        <taxon>Acanthopleuribacterales</taxon>
        <taxon>Acanthopleuribacteraceae</taxon>
        <taxon>Sulfidibacter</taxon>
    </lineage>
</organism>
<dbReference type="PANTHER" id="PTHR28004">
    <property type="entry name" value="ZGC:162816-RELATED"/>
    <property type="match status" value="1"/>
</dbReference>
<evidence type="ECO:0000313" key="4">
    <source>
        <dbReference type="Proteomes" id="UP000663929"/>
    </source>
</evidence>
<reference evidence="3" key="1">
    <citation type="submission" date="2021-03" db="EMBL/GenBank/DDBJ databases">
        <title>Acanthopleuribacteraceae sp. M133.</title>
        <authorList>
            <person name="Wang G."/>
        </authorList>
    </citation>
    <scope>NUCLEOTIDE SEQUENCE</scope>
    <source>
        <strain evidence="3">M133</strain>
    </source>
</reference>
<dbReference type="CDD" id="cd06813">
    <property type="entry name" value="PLPDE_III_DSD_D-TA_like_2"/>
    <property type="match status" value="1"/>
</dbReference>
<dbReference type="Pfam" id="PF01168">
    <property type="entry name" value="Ala_racemase_N"/>
    <property type="match status" value="1"/>
</dbReference>
<protein>
    <submittedName>
        <fullName evidence="3">Amino acid deaminase/aldolase</fullName>
    </submittedName>
</protein>
<dbReference type="Gene3D" id="3.20.20.10">
    <property type="entry name" value="Alanine racemase"/>
    <property type="match status" value="1"/>
</dbReference>
<evidence type="ECO:0000313" key="3">
    <source>
        <dbReference type="EMBL" id="QTD53996.1"/>
    </source>
</evidence>
<dbReference type="GO" id="GO:0008721">
    <property type="term" value="F:D-serine ammonia-lyase activity"/>
    <property type="evidence" value="ECO:0007669"/>
    <property type="project" value="TreeGrafter"/>
</dbReference>
<name>A0A8A4TVL3_SULCO</name>